<evidence type="ECO:0000313" key="1">
    <source>
        <dbReference type="EMBL" id="KAI4864849.1"/>
    </source>
</evidence>
<gene>
    <name evidence="1" type="ORF">F4820DRAFT_322995</name>
</gene>
<proteinExistence type="predicted"/>
<dbReference type="EMBL" id="MU393480">
    <property type="protein sequence ID" value="KAI4864849.1"/>
    <property type="molecule type" value="Genomic_DNA"/>
</dbReference>
<accession>A0ACB9YZG2</accession>
<name>A0ACB9YZG2_9PEZI</name>
<reference evidence="1 2" key="1">
    <citation type="journal article" date="2022" name="New Phytol.">
        <title>Ecological generalism drives hyperdiversity of secondary metabolite gene clusters in xylarialean endophytes.</title>
        <authorList>
            <person name="Franco M.E.E."/>
            <person name="Wisecaver J.H."/>
            <person name="Arnold A.E."/>
            <person name="Ju Y.M."/>
            <person name="Slot J.C."/>
            <person name="Ahrendt S."/>
            <person name="Moore L.P."/>
            <person name="Eastman K.E."/>
            <person name="Scott K."/>
            <person name="Konkel Z."/>
            <person name="Mondo S.J."/>
            <person name="Kuo A."/>
            <person name="Hayes R.D."/>
            <person name="Haridas S."/>
            <person name="Andreopoulos B."/>
            <person name="Riley R."/>
            <person name="LaButti K."/>
            <person name="Pangilinan J."/>
            <person name="Lipzen A."/>
            <person name="Amirebrahimi M."/>
            <person name="Yan J."/>
            <person name="Adam C."/>
            <person name="Keymanesh K."/>
            <person name="Ng V."/>
            <person name="Louie K."/>
            <person name="Northen T."/>
            <person name="Drula E."/>
            <person name="Henrissat B."/>
            <person name="Hsieh H.M."/>
            <person name="Youens-Clark K."/>
            <person name="Lutzoni F."/>
            <person name="Miadlikowska J."/>
            <person name="Eastwood D.C."/>
            <person name="Hamelin R.C."/>
            <person name="Grigoriev I.V."/>
            <person name="U'Ren J.M."/>
        </authorList>
    </citation>
    <scope>NUCLEOTIDE SEQUENCE [LARGE SCALE GENOMIC DNA]</scope>
    <source>
        <strain evidence="1 2">CBS 119005</strain>
    </source>
</reference>
<keyword evidence="2" id="KW-1185">Reference proteome</keyword>
<organism evidence="1 2">
    <name type="scientific">Hypoxylon rubiginosum</name>
    <dbReference type="NCBI Taxonomy" id="110542"/>
    <lineage>
        <taxon>Eukaryota</taxon>
        <taxon>Fungi</taxon>
        <taxon>Dikarya</taxon>
        <taxon>Ascomycota</taxon>
        <taxon>Pezizomycotina</taxon>
        <taxon>Sordariomycetes</taxon>
        <taxon>Xylariomycetidae</taxon>
        <taxon>Xylariales</taxon>
        <taxon>Hypoxylaceae</taxon>
        <taxon>Hypoxylon</taxon>
    </lineage>
</organism>
<protein>
    <submittedName>
        <fullName evidence="1">Uncharacterized protein</fullName>
    </submittedName>
</protein>
<sequence length="130" mass="15092">MDLQDNLDQLVKKRLEVTTPEPVDAKMMTQLQQNPQPRESPRNTRAKRPKDANSISDRKSRSRNLTRDEKLRIRIAKEYFPTLSYVQLAQATGSTYSQVQNALHGPLTPKKRRVFRKVRHDTQPNTSLQP</sequence>
<comment type="caution">
    <text evidence="1">The sequence shown here is derived from an EMBL/GenBank/DDBJ whole genome shotgun (WGS) entry which is preliminary data.</text>
</comment>
<evidence type="ECO:0000313" key="2">
    <source>
        <dbReference type="Proteomes" id="UP001497700"/>
    </source>
</evidence>
<dbReference type="Proteomes" id="UP001497700">
    <property type="component" value="Unassembled WGS sequence"/>
</dbReference>